<gene>
    <name evidence="2" type="ORF">BPAG_LOCUS4686</name>
    <name evidence="3" type="ORF">BPAG_LOCUS7456</name>
</gene>
<sequence>MHTDMLTLSFLPSQFINFIVFNGIFEALIPKLDRSKTFAPDGNLNPTATPKHSIQSTTTLEYTVFQCKC</sequence>
<name>A0A0N4T935_BRUPA</name>
<organism evidence="5">
    <name type="scientific">Brugia pahangi</name>
    <name type="common">Filarial nematode worm</name>
    <dbReference type="NCBI Taxonomy" id="6280"/>
    <lineage>
        <taxon>Eukaryota</taxon>
        <taxon>Metazoa</taxon>
        <taxon>Ecdysozoa</taxon>
        <taxon>Nematoda</taxon>
        <taxon>Chromadorea</taxon>
        <taxon>Rhabditida</taxon>
        <taxon>Spirurina</taxon>
        <taxon>Spiruromorpha</taxon>
        <taxon>Filarioidea</taxon>
        <taxon>Onchocercidae</taxon>
        <taxon>Brugia</taxon>
    </lineage>
</organism>
<dbReference type="WBParaSite" id="BPAG_0000749401-mRNA-1">
    <property type="protein sequence ID" value="BPAG_0000749401-mRNA-1"/>
    <property type="gene ID" value="BPAG_0000749401"/>
</dbReference>
<keyword evidence="1" id="KW-0472">Membrane</keyword>
<keyword evidence="1" id="KW-0812">Transmembrane</keyword>
<evidence type="ECO:0000313" key="3">
    <source>
        <dbReference type="EMBL" id="VDN88642.1"/>
    </source>
</evidence>
<feature type="transmembrane region" description="Helical" evidence="1">
    <location>
        <begin position="6"/>
        <end position="29"/>
    </location>
</feature>
<evidence type="ECO:0000313" key="4">
    <source>
        <dbReference type="Proteomes" id="UP000278627"/>
    </source>
</evidence>
<accession>A0A0N4T935</accession>
<evidence type="ECO:0000256" key="1">
    <source>
        <dbReference type="SAM" id="Phobius"/>
    </source>
</evidence>
<dbReference type="EMBL" id="UZAD01002531">
    <property type="protein sequence ID" value="VDN85872.1"/>
    <property type="molecule type" value="Genomic_DNA"/>
</dbReference>
<dbReference type="Proteomes" id="UP000278627">
    <property type="component" value="Unassembled WGS sequence"/>
</dbReference>
<keyword evidence="4" id="KW-1185">Reference proteome</keyword>
<protein>
    <submittedName>
        <fullName evidence="5 6">Ovule protein</fullName>
    </submittedName>
</protein>
<dbReference type="EMBL" id="UZAD01008492">
    <property type="protein sequence ID" value="VDN88642.1"/>
    <property type="molecule type" value="Genomic_DNA"/>
</dbReference>
<dbReference type="WBParaSite" id="BPAG_0000472201-mRNA-1">
    <property type="protein sequence ID" value="BPAG_0000472201-mRNA-1"/>
    <property type="gene ID" value="BPAG_0000472201"/>
</dbReference>
<reference evidence="5 6" key="1">
    <citation type="submission" date="2017-02" db="UniProtKB">
        <authorList>
            <consortium name="WormBaseParasite"/>
        </authorList>
    </citation>
    <scope>IDENTIFICATION</scope>
</reference>
<keyword evidence="1" id="KW-1133">Transmembrane helix</keyword>
<reference evidence="2 4" key="2">
    <citation type="submission" date="2018-11" db="EMBL/GenBank/DDBJ databases">
        <authorList>
            <consortium name="Pathogen Informatics"/>
        </authorList>
    </citation>
    <scope>NUCLEOTIDE SEQUENCE [LARGE SCALE GENOMIC DNA]</scope>
</reference>
<evidence type="ECO:0000313" key="5">
    <source>
        <dbReference type="WBParaSite" id="BPAG_0000472201-mRNA-1"/>
    </source>
</evidence>
<dbReference type="AlphaFoldDB" id="A0A0N4T935"/>
<proteinExistence type="predicted"/>
<evidence type="ECO:0000313" key="2">
    <source>
        <dbReference type="EMBL" id="VDN85872.1"/>
    </source>
</evidence>
<evidence type="ECO:0000313" key="6">
    <source>
        <dbReference type="WBParaSite" id="BPAG_0000749401-mRNA-1"/>
    </source>
</evidence>